<keyword evidence="4" id="KW-1185">Reference proteome</keyword>
<evidence type="ECO:0000313" key="4">
    <source>
        <dbReference type="Proteomes" id="UP000607796"/>
    </source>
</evidence>
<proteinExistence type="inferred from homology"/>
<dbReference type="Pfam" id="PF00582">
    <property type="entry name" value="Usp"/>
    <property type="match status" value="1"/>
</dbReference>
<evidence type="ECO:0000259" key="2">
    <source>
        <dbReference type="Pfam" id="PF00582"/>
    </source>
</evidence>
<dbReference type="InterPro" id="IPR014729">
    <property type="entry name" value="Rossmann-like_a/b/a_fold"/>
</dbReference>
<comment type="similarity">
    <text evidence="1">Belongs to the universal stress protein A family.</text>
</comment>
<accession>A0ABR9X3S4</accession>
<feature type="domain" description="UspA" evidence="2">
    <location>
        <begin position="1"/>
        <end position="137"/>
    </location>
</feature>
<name>A0ABR9X3S4_9RHOB</name>
<reference evidence="3 4" key="1">
    <citation type="journal article" date="2021" name="Int. J. Syst. Evol. Microbiol.">
        <title>Salipiger mangrovisoli sp. nov., isolated from mangrove soil and the proposal for the reclassification of Paraphaeobacter pallidus as Salipiger pallidus comb. nov.</title>
        <authorList>
            <person name="Du J."/>
            <person name="Liu Y."/>
            <person name="Pei T."/>
            <person name="Deng M.R."/>
            <person name="Zhu H."/>
        </authorList>
    </citation>
    <scope>NUCLEOTIDE SEQUENCE [LARGE SCALE GENOMIC DNA]</scope>
    <source>
        <strain evidence="3 4">6D45A</strain>
    </source>
</reference>
<evidence type="ECO:0000256" key="1">
    <source>
        <dbReference type="ARBA" id="ARBA00008791"/>
    </source>
</evidence>
<dbReference type="SUPFAM" id="SSF52402">
    <property type="entry name" value="Adenine nucleotide alpha hydrolases-like"/>
    <property type="match status" value="1"/>
</dbReference>
<dbReference type="CDD" id="cd00293">
    <property type="entry name" value="USP-like"/>
    <property type="match status" value="1"/>
</dbReference>
<dbReference type="EMBL" id="JADFFK010000010">
    <property type="protein sequence ID" value="MBE9638103.1"/>
    <property type="molecule type" value="Genomic_DNA"/>
</dbReference>
<comment type="caution">
    <text evidence="3">The sequence shown here is derived from an EMBL/GenBank/DDBJ whole genome shotgun (WGS) entry which is preliminary data.</text>
</comment>
<dbReference type="Proteomes" id="UP000607796">
    <property type="component" value="Unassembled WGS sequence"/>
</dbReference>
<organism evidence="3 4">
    <name type="scientific">Salipiger mangrovisoli</name>
    <dbReference type="NCBI Taxonomy" id="2865933"/>
    <lineage>
        <taxon>Bacteria</taxon>
        <taxon>Pseudomonadati</taxon>
        <taxon>Pseudomonadota</taxon>
        <taxon>Alphaproteobacteria</taxon>
        <taxon>Rhodobacterales</taxon>
        <taxon>Roseobacteraceae</taxon>
        <taxon>Salipiger</taxon>
    </lineage>
</organism>
<dbReference type="PRINTS" id="PR01438">
    <property type="entry name" value="UNVRSLSTRESS"/>
</dbReference>
<evidence type="ECO:0000313" key="3">
    <source>
        <dbReference type="EMBL" id="MBE9638103.1"/>
    </source>
</evidence>
<dbReference type="InterPro" id="IPR006015">
    <property type="entry name" value="Universal_stress_UspA"/>
</dbReference>
<gene>
    <name evidence="3" type="ORF">IQ782_14700</name>
</gene>
<sequence>MFNCIMVPVDLTHADRLAKALKVAGELAAHFGARLVYVGVTAATPSAIAHTPQEYGERLASFAKAQGLAVGAEASAHPVVTHDPAVDLDPALIKAVEETGADLVVMASHIPGLAEHFWPSNGGTIAARAKVSVMVVR</sequence>
<dbReference type="InterPro" id="IPR006016">
    <property type="entry name" value="UspA"/>
</dbReference>
<protein>
    <submittedName>
        <fullName evidence="3">Universal stress protein</fullName>
    </submittedName>
</protein>
<dbReference type="RefSeq" id="WP_194135411.1">
    <property type="nucleotide sequence ID" value="NZ_JADFFK010000010.1"/>
</dbReference>
<dbReference type="Gene3D" id="3.40.50.620">
    <property type="entry name" value="HUPs"/>
    <property type="match status" value="1"/>
</dbReference>